<dbReference type="RefSeq" id="XP_013231727.1">
    <property type="nucleotide sequence ID" value="XM_013376273.1"/>
</dbReference>
<dbReference type="VEuPathDB" id="ToxoDB:ETH_00005685"/>
<dbReference type="EMBL" id="HG675415">
    <property type="protein sequence ID" value="CDJ40977.1"/>
    <property type="molecule type" value="Genomic_DNA"/>
</dbReference>
<dbReference type="Proteomes" id="UP000030747">
    <property type="component" value="Unassembled WGS sequence"/>
</dbReference>
<evidence type="ECO:0000313" key="2">
    <source>
        <dbReference type="Proteomes" id="UP000030747"/>
    </source>
</evidence>
<dbReference type="AlphaFoldDB" id="U6KSB1"/>
<evidence type="ECO:0000313" key="1">
    <source>
        <dbReference type="EMBL" id="CDJ40977.1"/>
    </source>
</evidence>
<organism evidence="1 2">
    <name type="scientific">Eimeria tenella</name>
    <name type="common">Coccidian parasite</name>
    <dbReference type="NCBI Taxonomy" id="5802"/>
    <lineage>
        <taxon>Eukaryota</taxon>
        <taxon>Sar</taxon>
        <taxon>Alveolata</taxon>
        <taxon>Apicomplexa</taxon>
        <taxon>Conoidasida</taxon>
        <taxon>Coccidia</taxon>
        <taxon>Eucoccidiorida</taxon>
        <taxon>Eimeriorina</taxon>
        <taxon>Eimeriidae</taxon>
        <taxon>Eimeria</taxon>
    </lineage>
</organism>
<proteinExistence type="predicted"/>
<gene>
    <name evidence="1" type="ORF">ETH_00005685</name>
</gene>
<reference evidence="1" key="1">
    <citation type="submission" date="2013-10" db="EMBL/GenBank/DDBJ databases">
        <title>Genomic analysis of the causative agents of coccidiosis in chickens.</title>
        <authorList>
            <person name="Reid A.J."/>
            <person name="Blake D."/>
            <person name="Billington K."/>
            <person name="Browne H."/>
            <person name="Dunn M."/>
            <person name="Hung S."/>
            <person name="Kawahara F."/>
            <person name="Miranda-Saavedra D."/>
            <person name="Mourier T."/>
            <person name="Nagra H."/>
            <person name="Otto T.D."/>
            <person name="Rawlings N."/>
            <person name="Sanchez A."/>
            <person name="Sanders M."/>
            <person name="Subramaniam C."/>
            <person name="Tay Y."/>
            <person name="Dear P."/>
            <person name="Doerig C."/>
            <person name="Gruber A."/>
            <person name="Parkinson J."/>
            <person name="Shirley M."/>
            <person name="Wan K.L."/>
            <person name="Berriman M."/>
            <person name="Tomley F."/>
            <person name="Pain A."/>
        </authorList>
    </citation>
    <scope>NUCLEOTIDE SEQUENCE [LARGE SCALE GENOMIC DNA]</scope>
    <source>
        <strain evidence="1">Houghton</strain>
    </source>
</reference>
<reference evidence="1" key="2">
    <citation type="submission" date="2013-10" db="EMBL/GenBank/DDBJ databases">
        <authorList>
            <person name="Aslett M."/>
        </authorList>
    </citation>
    <scope>NUCLEOTIDE SEQUENCE [LARGE SCALE GENOMIC DNA]</scope>
    <source>
        <strain evidence="1">Houghton</strain>
    </source>
</reference>
<accession>U6KSB1</accession>
<dbReference type="OrthoDB" id="10281603at2759"/>
<keyword evidence="2" id="KW-1185">Reference proteome</keyword>
<sequence length="114" mass="12867">MKRLQRQQASNCVEEQSLERLCAESCRTRDALQRRVPYTTATKSVSFVAITPSPAPAAQHVSPAHTMSKLFTKDDEELLTEPRWAKGVGWVGMYTFLVLCIYPAKAFLKPKSHQ</sequence>
<dbReference type="GeneID" id="25250345"/>
<dbReference type="VEuPathDB" id="ToxoDB:ETH2_1204200"/>
<name>U6KSB1_EIMTE</name>
<protein>
    <submittedName>
        <fullName evidence="1">Uncharacterized protein</fullName>
    </submittedName>
</protein>